<feature type="region of interest" description="Disordered" evidence="1">
    <location>
        <begin position="277"/>
        <end position="311"/>
    </location>
</feature>
<protein>
    <recommendedName>
        <fullName evidence="4">Heavy-metal chelation</fullName>
    </recommendedName>
</protein>
<name>A0A1I1UUA6_9ACTN</name>
<accession>A0A1I1UUA6</accession>
<reference evidence="3" key="1">
    <citation type="submission" date="2016-10" db="EMBL/GenBank/DDBJ databases">
        <authorList>
            <person name="Varghese N."/>
            <person name="Submissions S."/>
        </authorList>
    </citation>
    <scope>NUCLEOTIDE SEQUENCE [LARGE SCALE GENOMIC DNA]</scope>
    <source>
        <strain evidence="3">DSM 45004</strain>
    </source>
</reference>
<sequence length="311" mass="32754">MSTTDLSSPDPHRTVLDDLIRRTRTAANGLPDENTPRRTTASVAFRTEQSARHGGRSTGYVNSVLSIRVGEVIGSCATEPGELHAGALTGIAGSSVDELLRHPVTAVRVAALDAYLTWLRPHTSHPAARTVRVPAGDSLRKSTARAEIVANLLPESATGPVAVIGVVNSLLAALTGRGFDYVPCDLKGGHTEWGEPIRTEHSEAIREAGSVLASGMVLGNGTFDEIAAHCRDSGVPLVVFAQTGSAVFRELLGDEVTALSAEPYPFFWLTGEAGDIHTYPATTPPRAGERTEPDTAPPPSRTARRTEGGAV</sequence>
<dbReference type="Proteomes" id="UP000198716">
    <property type="component" value="Unassembled WGS sequence"/>
</dbReference>
<gene>
    <name evidence="2" type="ORF">SAMN04487819_102273</name>
</gene>
<dbReference type="SUPFAM" id="SSF159713">
    <property type="entry name" value="Dhaf3308-like"/>
    <property type="match status" value="1"/>
</dbReference>
<proteinExistence type="predicted"/>
<evidence type="ECO:0008006" key="4">
    <source>
        <dbReference type="Google" id="ProtNLM"/>
    </source>
</evidence>
<keyword evidence="3" id="KW-1185">Reference proteome</keyword>
<organism evidence="2 3">
    <name type="scientific">Actinopolyspora alba</name>
    <dbReference type="NCBI Taxonomy" id="673379"/>
    <lineage>
        <taxon>Bacteria</taxon>
        <taxon>Bacillati</taxon>
        <taxon>Actinomycetota</taxon>
        <taxon>Actinomycetes</taxon>
        <taxon>Actinopolysporales</taxon>
        <taxon>Actinopolysporaceae</taxon>
        <taxon>Actinopolyspora</taxon>
        <taxon>Actinopolyspora alba group</taxon>
    </lineage>
</organism>
<evidence type="ECO:0000313" key="2">
    <source>
        <dbReference type="EMBL" id="SFD71610.1"/>
    </source>
</evidence>
<dbReference type="AlphaFoldDB" id="A0A1I1UUA6"/>
<dbReference type="Gene3D" id="3.40.50.11590">
    <property type="match status" value="1"/>
</dbReference>
<dbReference type="EMBL" id="FOMZ01000002">
    <property type="protein sequence ID" value="SFD71610.1"/>
    <property type="molecule type" value="Genomic_DNA"/>
</dbReference>
<evidence type="ECO:0000313" key="3">
    <source>
        <dbReference type="Proteomes" id="UP000198716"/>
    </source>
</evidence>
<evidence type="ECO:0000256" key="1">
    <source>
        <dbReference type="SAM" id="MobiDB-lite"/>
    </source>
</evidence>